<sequence length="172" mass="19715">MWLLTPIIENLPGKFRVAKFNVIMIAFNISTETPDFKIFCHRRMAKIRLRCKMLTGDIPVIRSLFNLQGYPCQFADIHCYCKPVMEASVFGQGKKRTHASSETYVFRTDDSYQKNLNQLINAGVPSFFNVKGVSHLGNLIKIPEDVSIDYYYSVLLKPFKEDMNKIAVGISH</sequence>
<dbReference type="Proteomes" id="UP000035680">
    <property type="component" value="Unassembled WGS sequence"/>
</dbReference>
<accession>A0A0K0FQH0</accession>
<reference evidence="2" key="2">
    <citation type="submission" date="2015-08" db="UniProtKB">
        <authorList>
            <consortium name="WormBaseParasite"/>
        </authorList>
    </citation>
    <scope>IDENTIFICATION</scope>
</reference>
<protein>
    <submittedName>
        <fullName evidence="2">Uncharacterized protein</fullName>
    </submittedName>
</protein>
<evidence type="ECO:0000313" key="2">
    <source>
        <dbReference type="WBParaSite" id="SVE_1166100.1"/>
    </source>
</evidence>
<dbReference type="AlphaFoldDB" id="A0A0K0FQH0"/>
<reference evidence="1" key="1">
    <citation type="submission" date="2014-07" db="EMBL/GenBank/DDBJ databases">
        <authorList>
            <person name="Martin A.A"/>
            <person name="De Silva N."/>
        </authorList>
    </citation>
    <scope>NUCLEOTIDE SEQUENCE</scope>
</reference>
<proteinExistence type="predicted"/>
<name>A0A0K0FQH0_STRVS</name>
<keyword evidence="1" id="KW-1185">Reference proteome</keyword>
<dbReference type="WBParaSite" id="SVE_1166100.1">
    <property type="protein sequence ID" value="SVE_1166100.1"/>
    <property type="gene ID" value="SVE_1166100"/>
</dbReference>
<organism evidence="1 2">
    <name type="scientific">Strongyloides venezuelensis</name>
    <name type="common">Threadworm</name>
    <dbReference type="NCBI Taxonomy" id="75913"/>
    <lineage>
        <taxon>Eukaryota</taxon>
        <taxon>Metazoa</taxon>
        <taxon>Ecdysozoa</taxon>
        <taxon>Nematoda</taxon>
        <taxon>Chromadorea</taxon>
        <taxon>Rhabditida</taxon>
        <taxon>Tylenchina</taxon>
        <taxon>Panagrolaimomorpha</taxon>
        <taxon>Strongyloidoidea</taxon>
        <taxon>Strongyloididae</taxon>
        <taxon>Strongyloides</taxon>
    </lineage>
</organism>
<evidence type="ECO:0000313" key="1">
    <source>
        <dbReference type="Proteomes" id="UP000035680"/>
    </source>
</evidence>